<dbReference type="PROSITE" id="PS51257">
    <property type="entry name" value="PROKAR_LIPOPROTEIN"/>
    <property type="match status" value="1"/>
</dbReference>
<dbReference type="EMBL" id="MLJW01000015">
    <property type="protein sequence ID" value="OIR13264.1"/>
    <property type="molecule type" value="Genomic_DNA"/>
</dbReference>
<evidence type="ECO:0000313" key="1">
    <source>
        <dbReference type="EMBL" id="OIR13264.1"/>
    </source>
</evidence>
<gene>
    <name evidence="1" type="ORF">GALL_56490</name>
</gene>
<dbReference type="AlphaFoldDB" id="A0A1J5TAJ6"/>
<comment type="caution">
    <text evidence="1">The sequence shown here is derived from an EMBL/GenBank/DDBJ whole genome shotgun (WGS) entry which is preliminary data.</text>
</comment>
<proteinExistence type="predicted"/>
<protein>
    <recommendedName>
        <fullName evidence="2">DUF4403 family protein</fullName>
    </recommendedName>
</protein>
<evidence type="ECO:0008006" key="2">
    <source>
        <dbReference type="Google" id="ProtNLM"/>
    </source>
</evidence>
<dbReference type="Pfam" id="PF14356">
    <property type="entry name" value="DUF4403"/>
    <property type="match status" value="1"/>
</dbReference>
<sequence length="465" mass="52128">MHRFPVIVFFIVLAQLLSACGTTKKIESLKPEPNYSKEIVYEKQVSYVNMPIEMSIADMQNQLNKFLTGLIYEDNNIEDDNLMMKVWKQAPIILNENNGKIDMVLPLKIWVKVRYGFEKFGLKAYDNREINLNGIIKLTTTPVFNDWKFTTSTEKISFEWNESPTINIAGKNIPATLLINPALALFKNKIARSIDESINQSLDIKPYLFNALEQISKPVEVNKDYHVWFAMQPVELYTNRAVIANKKITIVMGMKAFVETAVNSTPSLQFDKNKILLLAADKLPDDFGVTIAGIVTYENAAALMQTNFTGKQFKSGSRSVTINNINMWGKDGKMIVELNMSGSVNGNFYLSGVPVYDAVKKEIYIADIDFVLDSKNKLLALGDWIAHGTIAKKIKENCHYSMSEQLTAAETTTKNYFNNYQPVKGVTVNGVLSSLNPTKIILTPNAIVTTIEAKGKVAVSINGMQ</sequence>
<accession>A0A1J5TAJ6</accession>
<dbReference type="InterPro" id="IPR025515">
    <property type="entry name" value="DUF4403"/>
</dbReference>
<organism evidence="1">
    <name type="scientific">mine drainage metagenome</name>
    <dbReference type="NCBI Taxonomy" id="410659"/>
    <lineage>
        <taxon>unclassified sequences</taxon>
        <taxon>metagenomes</taxon>
        <taxon>ecological metagenomes</taxon>
    </lineage>
</organism>
<reference evidence="1" key="1">
    <citation type="submission" date="2016-10" db="EMBL/GenBank/DDBJ databases">
        <title>Sequence of Gallionella enrichment culture.</title>
        <authorList>
            <person name="Poehlein A."/>
            <person name="Muehling M."/>
            <person name="Daniel R."/>
        </authorList>
    </citation>
    <scope>NUCLEOTIDE SEQUENCE</scope>
</reference>
<name>A0A1J5TAJ6_9ZZZZ</name>